<dbReference type="PROSITE" id="PS00518">
    <property type="entry name" value="ZF_RING_1"/>
    <property type="match status" value="1"/>
</dbReference>
<feature type="region of interest" description="Disordered" evidence="16">
    <location>
        <begin position="26"/>
        <end position="74"/>
    </location>
</feature>
<dbReference type="GO" id="GO:0033503">
    <property type="term" value="C:HULC complex"/>
    <property type="evidence" value="ECO:0007669"/>
    <property type="project" value="TreeGrafter"/>
</dbReference>
<name>A0A8H7PUC8_9FUNG</name>
<feature type="region of interest" description="Disordered" evidence="16">
    <location>
        <begin position="308"/>
        <end position="341"/>
    </location>
</feature>
<dbReference type="InterPro" id="IPR013956">
    <property type="entry name" value="E3_ubiquit_lig_Bre1"/>
</dbReference>
<dbReference type="Proteomes" id="UP000612746">
    <property type="component" value="Unassembled WGS sequence"/>
</dbReference>
<keyword evidence="7 13" id="KW-0863">Zinc-finger</keyword>
<accession>A0A8H7PUC8</accession>
<reference evidence="18" key="1">
    <citation type="submission" date="2020-12" db="EMBL/GenBank/DDBJ databases">
        <title>Metabolic potential, ecology and presence of endohyphal bacteria is reflected in genomic diversity of Mucoromycotina.</title>
        <authorList>
            <person name="Muszewska A."/>
            <person name="Okrasinska A."/>
            <person name="Steczkiewicz K."/>
            <person name="Drgas O."/>
            <person name="Orlowska M."/>
            <person name="Perlinska-Lenart U."/>
            <person name="Aleksandrzak-Piekarczyk T."/>
            <person name="Szatraj K."/>
            <person name="Zielenkiewicz U."/>
            <person name="Pilsyk S."/>
            <person name="Malc E."/>
            <person name="Mieczkowski P."/>
            <person name="Kruszewska J.S."/>
            <person name="Biernat P."/>
            <person name="Pawlowska J."/>
        </authorList>
    </citation>
    <scope>NUCLEOTIDE SEQUENCE</scope>
    <source>
        <strain evidence="18">WA0000051536</strain>
    </source>
</reference>
<evidence type="ECO:0000256" key="8">
    <source>
        <dbReference type="ARBA" id="ARBA00022786"/>
    </source>
</evidence>
<dbReference type="PANTHER" id="PTHR23163">
    <property type="entry name" value="RING FINGER PROTEIN-RELATED"/>
    <property type="match status" value="1"/>
</dbReference>
<evidence type="ECO:0000256" key="7">
    <source>
        <dbReference type="ARBA" id="ARBA00022771"/>
    </source>
</evidence>
<dbReference type="InterPro" id="IPR001841">
    <property type="entry name" value="Znf_RING"/>
</dbReference>
<feature type="coiled-coil region" evidence="15">
    <location>
        <begin position="371"/>
        <end position="483"/>
    </location>
</feature>
<keyword evidence="19" id="KW-1185">Reference proteome</keyword>
<evidence type="ECO:0000256" key="4">
    <source>
        <dbReference type="ARBA" id="ARBA00005555"/>
    </source>
</evidence>
<evidence type="ECO:0000256" key="11">
    <source>
        <dbReference type="ARBA" id="ARBA00023054"/>
    </source>
</evidence>
<dbReference type="SUPFAM" id="SSF75704">
    <property type="entry name" value="Mitotic arrest deficient-like 1, Mad1"/>
    <property type="match status" value="1"/>
</dbReference>
<dbReference type="EMBL" id="JAEPRA010000009">
    <property type="protein sequence ID" value="KAG2180492.1"/>
    <property type="molecule type" value="Genomic_DNA"/>
</dbReference>
<dbReference type="PANTHER" id="PTHR23163:SF0">
    <property type="entry name" value="E3 UBIQUITIN-PROTEIN LIGASE BRE1"/>
    <property type="match status" value="1"/>
</dbReference>
<comment type="pathway">
    <text evidence="3 14">Protein modification; protein ubiquitination.</text>
</comment>
<dbReference type="CDD" id="cd16499">
    <property type="entry name" value="RING-HC_Bre1-like"/>
    <property type="match status" value="1"/>
</dbReference>
<feature type="coiled-coil region" evidence="15">
    <location>
        <begin position="512"/>
        <end position="581"/>
    </location>
</feature>
<sequence>MRDDTFRLLPPKCTLKVVGLLSRPSIPMDDRKRRLGADDNASSVSSTAPRPPLKKRFTGTGPTNFSTPSSPVKAEPMQLVIDTNVVDPEKESKSSLLRSMKESKAELHVAEERIEELESMSKSLGMSFFTIDVLWKMTQEDLKLMQSTVQSLNDNVNFDPQSILSETPLGKSELGNSLEQRHHDTTSLAKKVVSAVKLSLEKADQLKQTMDGEADATKRKEIAEKSMRAEMSELDELASRLAKSVQDMDHQINTLSSQRGNMKSVLENALKQVQADEEEAESVNAELQAAEKRRDRSRSAYIASLASGGLGGKLESSTEGKTADESAQNSTVTTPTNQNETSIIRPDTVEVSNKTIDQALMEQIAENQILVSYRQKELDTLNNERQQLRQDIDQLAARVANMSSDRLTDTAYFKNLQCSYEHFQDKSDALENRITQLSRECDTCRADIRVLEEQARFNHSTSKTAMETEIRRLEGDLARIKKTRDHSQALLDQIQSREESVMAKFNEQVQLLDTRKADIQAVEADIKRLQQSNLETTQGLFEALGIPQAEANAIQEAQARIKQAESQLEDVRDKLAAYDYAKSTTMDIKSLEDAEYKVRHEADALKHQIETWSKDYTGDHVRSDVREMIQKLVQQNRTIEQLKMTVEVLEPSEATILTQIDQDGLAHDKLQEQNSREVFNFIVHNDTIAKLRAEIAKYAQTFSRLKSQREVEANRMHGLKKTNEQQSEHIKQLHEREQNLLGQATSKAQDLTKKKNEIEQIRLQIEAGTNNIKELKNKLSEQEFQANELQKTFNVKDKHLEKATRDKEQIEQELERMKRKIESMSQSDNPAEEELRQECEELRVRIKSVGASFYTLLKCSACHTRFRSHLLLRCMHTFCKECIDIRIGTRQRRCPSCGESFGSSDVRQFYF</sequence>
<evidence type="ECO:0000256" key="3">
    <source>
        <dbReference type="ARBA" id="ARBA00004906"/>
    </source>
</evidence>
<evidence type="ECO:0000256" key="10">
    <source>
        <dbReference type="ARBA" id="ARBA00022853"/>
    </source>
</evidence>
<evidence type="ECO:0000256" key="13">
    <source>
        <dbReference type="PROSITE-ProRule" id="PRU00175"/>
    </source>
</evidence>
<evidence type="ECO:0000256" key="12">
    <source>
        <dbReference type="ARBA" id="ARBA00023242"/>
    </source>
</evidence>
<comment type="subcellular location">
    <subcellularLocation>
        <location evidence="2 14">Nucleus</location>
    </subcellularLocation>
</comment>
<feature type="coiled-coil region" evidence="15">
    <location>
        <begin position="93"/>
        <end position="120"/>
    </location>
</feature>
<feature type="compositionally biased region" description="Polar residues" evidence="16">
    <location>
        <begin position="325"/>
        <end position="341"/>
    </location>
</feature>
<feature type="coiled-coil region" evidence="15">
    <location>
        <begin position="220"/>
        <end position="300"/>
    </location>
</feature>
<keyword evidence="5 14" id="KW-0808">Transferase</keyword>
<keyword evidence="6 14" id="KW-0479">Metal-binding</keyword>
<evidence type="ECO:0000256" key="1">
    <source>
        <dbReference type="ARBA" id="ARBA00000900"/>
    </source>
</evidence>
<dbReference type="SUPFAM" id="SSF57850">
    <property type="entry name" value="RING/U-box"/>
    <property type="match status" value="1"/>
</dbReference>
<evidence type="ECO:0000256" key="16">
    <source>
        <dbReference type="SAM" id="MobiDB-lite"/>
    </source>
</evidence>
<dbReference type="EC" id="2.3.2.27" evidence="14"/>
<dbReference type="UniPathway" id="UPA00143"/>
<gene>
    <name evidence="18" type="ORF">INT44_003496</name>
</gene>
<feature type="coiled-coil region" evidence="15">
    <location>
        <begin position="688"/>
        <end position="827"/>
    </location>
</feature>
<evidence type="ECO:0000256" key="2">
    <source>
        <dbReference type="ARBA" id="ARBA00004123"/>
    </source>
</evidence>
<evidence type="ECO:0000313" key="19">
    <source>
        <dbReference type="Proteomes" id="UP000612746"/>
    </source>
</evidence>
<feature type="domain" description="RING-type" evidence="17">
    <location>
        <begin position="859"/>
        <end position="897"/>
    </location>
</feature>
<dbReference type="GO" id="GO:0016567">
    <property type="term" value="P:protein ubiquitination"/>
    <property type="evidence" value="ECO:0007669"/>
    <property type="project" value="UniProtKB-UniRule"/>
</dbReference>
<evidence type="ECO:0000259" key="17">
    <source>
        <dbReference type="PROSITE" id="PS50089"/>
    </source>
</evidence>
<comment type="caution">
    <text evidence="18">The sequence shown here is derived from an EMBL/GenBank/DDBJ whole genome shotgun (WGS) entry which is preliminary data.</text>
</comment>
<keyword evidence="10 14" id="KW-0156">Chromatin regulator</keyword>
<dbReference type="Pfam" id="PF00097">
    <property type="entry name" value="zf-C3HC4"/>
    <property type="match status" value="1"/>
</dbReference>
<feature type="compositionally biased region" description="Basic and acidic residues" evidence="16">
    <location>
        <begin position="28"/>
        <end position="37"/>
    </location>
</feature>
<dbReference type="InterPro" id="IPR017907">
    <property type="entry name" value="Znf_RING_CS"/>
</dbReference>
<dbReference type="GO" id="GO:0006325">
    <property type="term" value="P:chromatin organization"/>
    <property type="evidence" value="ECO:0007669"/>
    <property type="project" value="UniProtKB-KW"/>
</dbReference>
<dbReference type="GO" id="GO:0008270">
    <property type="term" value="F:zinc ion binding"/>
    <property type="evidence" value="ECO:0007669"/>
    <property type="project" value="UniProtKB-KW"/>
</dbReference>
<evidence type="ECO:0000256" key="9">
    <source>
        <dbReference type="ARBA" id="ARBA00022833"/>
    </source>
</evidence>
<evidence type="ECO:0000313" key="18">
    <source>
        <dbReference type="EMBL" id="KAG2180492.1"/>
    </source>
</evidence>
<keyword evidence="9 14" id="KW-0862">Zinc</keyword>
<evidence type="ECO:0000256" key="15">
    <source>
        <dbReference type="SAM" id="Coils"/>
    </source>
</evidence>
<dbReference type="AlphaFoldDB" id="A0A8H7PUC8"/>
<evidence type="ECO:0000256" key="14">
    <source>
        <dbReference type="RuleBase" id="RU365038"/>
    </source>
</evidence>
<dbReference type="PROSITE" id="PS50089">
    <property type="entry name" value="ZF_RING_2"/>
    <property type="match status" value="1"/>
</dbReference>
<dbReference type="Gene3D" id="3.30.40.10">
    <property type="entry name" value="Zinc/RING finger domain, C3HC4 (zinc finger)"/>
    <property type="match status" value="1"/>
</dbReference>
<feature type="compositionally biased region" description="Polar residues" evidence="16">
    <location>
        <begin position="60"/>
        <end position="70"/>
    </location>
</feature>
<dbReference type="GO" id="GO:0005634">
    <property type="term" value="C:nucleus"/>
    <property type="evidence" value="ECO:0007669"/>
    <property type="project" value="UniProtKB-SubCell"/>
</dbReference>
<dbReference type="OrthoDB" id="10266039at2759"/>
<protein>
    <recommendedName>
        <fullName evidence="14">E3 ubiquitin protein ligase</fullName>
        <ecNumber evidence="14">2.3.2.27</ecNumber>
    </recommendedName>
</protein>
<evidence type="ECO:0000256" key="6">
    <source>
        <dbReference type="ARBA" id="ARBA00022723"/>
    </source>
</evidence>
<dbReference type="GO" id="GO:0061630">
    <property type="term" value="F:ubiquitin protein ligase activity"/>
    <property type="evidence" value="ECO:0007669"/>
    <property type="project" value="UniProtKB-EC"/>
</dbReference>
<dbReference type="InterPro" id="IPR013083">
    <property type="entry name" value="Znf_RING/FYVE/PHD"/>
</dbReference>
<comment type="catalytic activity">
    <reaction evidence="1 14">
        <text>S-ubiquitinyl-[E2 ubiquitin-conjugating enzyme]-L-cysteine + [acceptor protein]-L-lysine = [E2 ubiquitin-conjugating enzyme]-L-cysteine + N(6)-ubiquitinyl-[acceptor protein]-L-lysine.</text>
        <dbReference type="EC" id="2.3.2.27"/>
    </reaction>
</comment>
<dbReference type="InterPro" id="IPR018957">
    <property type="entry name" value="Znf_C3HC4_RING-type"/>
</dbReference>
<evidence type="ECO:0000256" key="5">
    <source>
        <dbReference type="ARBA" id="ARBA00022679"/>
    </source>
</evidence>
<proteinExistence type="inferred from homology"/>
<comment type="similarity">
    <text evidence="4 14">Belongs to the BRE1 family.</text>
</comment>
<keyword evidence="8 14" id="KW-0833">Ubl conjugation pathway</keyword>
<keyword evidence="11 14" id="KW-0175">Coiled coil</keyword>
<organism evidence="18 19">
    <name type="scientific">Umbelopsis vinacea</name>
    <dbReference type="NCBI Taxonomy" id="44442"/>
    <lineage>
        <taxon>Eukaryota</taxon>
        <taxon>Fungi</taxon>
        <taxon>Fungi incertae sedis</taxon>
        <taxon>Mucoromycota</taxon>
        <taxon>Mucoromycotina</taxon>
        <taxon>Umbelopsidomycetes</taxon>
        <taxon>Umbelopsidales</taxon>
        <taxon>Umbelopsidaceae</taxon>
        <taxon>Umbelopsis</taxon>
    </lineage>
</organism>
<keyword evidence="12 14" id="KW-0539">Nucleus</keyword>